<gene>
    <name evidence="3" type="ORF">BG53_07250</name>
</gene>
<feature type="transmembrane region" description="Helical" evidence="1">
    <location>
        <begin position="46"/>
        <end position="69"/>
    </location>
</feature>
<evidence type="ECO:0000259" key="2">
    <source>
        <dbReference type="Pfam" id="PF06713"/>
    </source>
</evidence>
<dbReference type="AlphaFoldDB" id="A0A9W5RYU4"/>
<feature type="domain" description="Uncharacterized protein YyaB-like PH" evidence="2">
    <location>
        <begin position="72"/>
        <end position="148"/>
    </location>
</feature>
<keyword evidence="4" id="KW-1185">Reference proteome</keyword>
<comment type="caution">
    <text evidence="3">The sequence shown here is derived from an EMBL/GenBank/DDBJ whole genome shotgun (WGS) entry which is preliminary data.</text>
</comment>
<proteinExistence type="predicted"/>
<feature type="transmembrane region" description="Helical" evidence="1">
    <location>
        <begin position="20"/>
        <end position="40"/>
    </location>
</feature>
<keyword evidence="1" id="KW-0812">Transmembrane</keyword>
<protein>
    <recommendedName>
        <fullName evidence="2">Uncharacterized protein YyaB-like PH domain-containing protein</fullName>
    </recommendedName>
</protein>
<accession>A0A9W5RYU4</accession>
<keyword evidence="1" id="KW-1133">Transmembrane helix</keyword>
<name>A0A9W5RYU4_9BACL</name>
<dbReference type="Proteomes" id="UP000053750">
    <property type="component" value="Unassembled WGS sequence"/>
</dbReference>
<evidence type="ECO:0000256" key="1">
    <source>
        <dbReference type="SAM" id="Phobius"/>
    </source>
</evidence>
<organism evidence="3 4">
    <name type="scientific">Paenibacillus darwinianus</name>
    <dbReference type="NCBI Taxonomy" id="1380763"/>
    <lineage>
        <taxon>Bacteria</taxon>
        <taxon>Bacillati</taxon>
        <taxon>Bacillota</taxon>
        <taxon>Bacilli</taxon>
        <taxon>Bacillales</taxon>
        <taxon>Paenibacillaceae</taxon>
        <taxon>Paenibacillus</taxon>
    </lineage>
</organism>
<keyword evidence="1" id="KW-0472">Membrane</keyword>
<evidence type="ECO:0000313" key="3">
    <source>
        <dbReference type="EMBL" id="EXX85949.1"/>
    </source>
</evidence>
<sequence length="157" mass="17711">MAVRAEVRTMRFRVKRDGRLEAGGLFFIGLLDMVILLPYFRSEGATLLSDVVVVCIALGLTVLMGWLLFGISYVMDAEGLIVTVGPFRSKILYGHITRVSKANNRWIGYRATMSKDTLEIHYRSGRFTSVKLSPADKQRFIEELVRRCPSLIIGPLE</sequence>
<dbReference type="Pfam" id="PF06713">
    <property type="entry name" value="bPH_4"/>
    <property type="match status" value="1"/>
</dbReference>
<evidence type="ECO:0000313" key="4">
    <source>
        <dbReference type="Proteomes" id="UP000053750"/>
    </source>
</evidence>
<dbReference type="OrthoDB" id="2436858at2"/>
<dbReference type="GO" id="GO:0030153">
    <property type="term" value="P:bacteriocin immunity"/>
    <property type="evidence" value="ECO:0007669"/>
    <property type="project" value="InterPro"/>
</dbReference>
<dbReference type="InterPro" id="IPR009589">
    <property type="entry name" value="PH_YyaB-like"/>
</dbReference>
<reference evidence="3 4" key="1">
    <citation type="submission" date="2014-02" db="EMBL/GenBank/DDBJ databases">
        <title>Genome sequence of Paenibacillus darwinianus reveals adaptive mechanisms for survival in Antarctic soils.</title>
        <authorList>
            <person name="Dsouza M."/>
            <person name="Taylor M.W."/>
            <person name="Turner S.J."/>
            <person name="Aislabie J."/>
        </authorList>
    </citation>
    <scope>NUCLEOTIDE SEQUENCE [LARGE SCALE GENOMIC DNA]</scope>
    <source>
        <strain evidence="3 4">CE1</strain>
    </source>
</reference>
<dbReference type="EMBL" id="JFHU01000205">
    <property type="protein sequence ID" value="EXX85949.1"/>
    <property type="molecule type" value="Genomic_DNA"/>
</dbReference>